<evidence type="ECO:0000313" key="1">
    <source>
        <dbReference type="EMBL" id="QJA59877.1"/>
    </source>
</evidence>
<accession>A0A6M3JLF6</accession>
<protein>
    <submittedName>
        <fullName evidence="2">Uncharacterized protein</fullName>
    </submittedName>
</protein>
<reference evidence="2" key="1">
    <citation type="submission" date="2020-03" db="EMBL/GenBank/DDBJ databases">
        <title>The deep terrestrial virosphere.</title>
        <authorList>
            <person name="Holmfeldt K."/>
            <person name="Nilsson E."/>
            <person name="Simone D."/>
            <person name="Lopez-Fernandez M."/>
            <person name="Wu X."/>
            <person name="de Brujin I."/>
            <person name="Lundin D."/>
            <person name="Andersson A."/>
            <person name="Bertilsson S."/>
            <person name="Dopson M."/>
        </authorList>
    </citation>
    <scope>NUCLEOTIDE SEQUENCE</scope>
    <source>
        <strain evidence="2">MM415A03601</strain>
        <strain evidence="1">MM415B01222</strain>
    </source>
</reference>
<gene>
    <name evidence="2" type="ORF">MM415A03601_0004</name>
    <name evidence="1" type="ORF">MM415B01222_0023</name>
</gene>
<organism evidence="2">
    <name type="scientific">viral metagenome</name>
    <dbReference type="NCBI Taxonomy" id="1070528"/>
    <lineage>
        <taxon>unclassified sequences</taxon>
        <taxon>metagenomes</taxon>
        <taxon>organismal metagenomes</taxon>
    </lineage>
</organism>
<dbReference type="EMBL" id="MT141811">
    <property type="protein sequence ID" value="QJA70670.1"/>
    <property type="molecule type" value="Genomic_DNA"/>
</dbReference>
<evidence type="ECO:0000313" key="2">
    <source>
        <dbReference type="EMBL" id="QJA70670.1"/>
    </source>
</evidence>
<proteinExistence type="predicted"/>
<dbReference type="AlphaFoldDB" id="A0A6M3JLF6"/>
<name>A0A6M3JLF6_9ZZZZ</name>
<sequence>MNRQLTIERAEEYLLSLARSDAEEARILWSMDVIEGAKRFQRGAVAVDYGPPPALITRLAGIELSWQSDEVGDSNEKHKQ</sequence>
<dbReference type="EMBL" id="MT141387">
    <property type="protein sequence ID" value="QJA59877.1"/>
    <property type="molecule type" value="Genomic_DNA"/>
</dbReference>